<evidence type="ECO:0000313" key="2">
    <source>
        <dbReference type="Proteomes" id="UP001597237"/>
    </source>
</evidence>
<dbReference type="RefSeq" id="WP_377281822.1">
    <property type="nucleotide sequence ID" value="NZ_JBHRSI010000005.1"/>
</dbReference>
<sequence>MHEAGPETLRKLEPLIDEVRRRPQLEEKAPGEFYAESRLFLRFMEDGEACYADLRWPHGHEFDRFEVGSDVGRRQLLSALDSRFEKH</sequence>
<accession>A0ABW4N423</accession>
<dbReference type="EMBL" id="JBHUEY010000006">
    <property type="protein sequence ID" value="MFD1784857.1"/>
    <property type="molecule type" value="Genomic_DNA"/>
</dbReference>
<comment type="caution">
    <text evidence="1">The sequence shown here is derived from an EMBL/GenBank/DDBJ whole genome shotgun (WGS) entry which is preliminary data.</text>
</comment>
<gene>
    <name evidence="1" type="ORF">ACFSC0_15750</name>
</gene>
<dbReference type="Proteomes" id="UP001597237">
    <property type="component" value="Unassembled WGS sequence"/>
</dbReference>
<keyword evidence="2" id="KW-1185">Reference proteome</keyword>
<organism evidence="1 2">
    <name type="scientific">Phenylobacterium terrae</name>
    <dbReference type="NCBI Taxonomy" id="2665495"/>
    <lineage>
        <taxon>Bacteria</taxon>
        <taxon>Pseudomonadati</taxon>
        <taxon>Pseudomonadota</taxon>
        <taxon>Alphaproteobacteria</taxon>
        <taxon>Caulobacterales</taxon>
        <taxon>Caulobacteraceae</taxon>
        <taxon>Phenylobacterium</taxon>
    </lineage>
</organism>
<protein>
    <submittedName>
        <fullName evidence="1">Uncharacterized protein</fullName>
    </submittedName>
</protein>
<reference evidence="2" key="1">
    <citation type="journal article" date="2019" name="Int. J. Syst. Evol. Microbiol.">
        <title>The Global Catalogue of Microorganisms (GCM) 10K type strain sequencing project: providing services to taxonomists for standard genome sequencing and annotation.</title>
        <authorList>
            <consortium name="The Broad Institute Genomics Platform"/>
            <consortium name="The Broad Institute Genome Sequencing Center for Infectious Disease"/>
            <person name="Wu L."/>
            <person name="Ma J."/>
        </authorList>
    </citation>
    <scope>NUCLEOTIDE SEQUENCE [LARGE SCALE GENOMIC DNA]</scope>
    <source>
        <strain evidence="2">DFY28</strain>
    </source>
</reference>
<name>A0ABW4N423_9CAUL</name>
<proteinExistence type="predicted"/>
<evidence type="ECO:0000313" key="1">
    <source>
        <dbReference type="EMBL" id="MFD1784857.1"/>
    </source>
</evidence>